<reference evidence="11" key="2">
    <citation type="submission" date="2020-09" db="EMBL/GenBank/DDBJ databases">
        <title>Reference genome assembly for Australian Ascochyta lentis isolate Al4.</title>
        <authorList>
            <person name="Lee R.C."/>
            <person name="Farfan-Caceres L.M."/>
            <person name="Debler J.W."/>
            <person name="Williams A.H."/>
            <person name="Henares B.M."/>
        </authorList>
    </citation>
    <scope>NUCLEOTIDE SEQUENCE</scope>
    <source>
        <strain evidence="11">Al4</strain>
    </source>
</reference>
<evidence type="ECO:0000313" key="11">
    <source>
        <dbReference type="EMBL" id="KAF9697837.1"/>
    </source>
</evidence>
<evidence type="ECO:0000259" key="10">
    <source>
        <dbReference type="Pfam" id="PF20255"/>
    </source>
</evidence>
<evidence type="ECO:0000256" key="7">
    <source>
        <dbReference type="SAM" id="MobiDB-lite"/>
    </source>
</evidence>
<dbReference type="InterPro" id="IPR022105">
    <property type="entry name" value="DUF3645"/>
</dbReference>
<feature type="region of interest" description="Disordered" evidence="7">
    <location>
        <begin position="3132"/>
        <end position="3193"/>
    </location>
</feature>
<dbReference type="InterPro" id="IPR046541">
    <property type="entry name" value="DUF6606"/>
</dbReference>
<evidence type="ECO:0000256" key="1">
    <source>
        <dbReference type="ARBA" id="ARBA00000707"/>
    </source>
</evidence>
<evidence type="ECO:0000256" key="3">
    <source>
        <dbReference type="ARBA" id="ARBA00022670"/>
    </source>
</evidence>
<dbReference type="OrthoDB" id="3182339at2759"/>
<dbReference type="Pfam" id="PF20255">
    <property type="entry name" value="DUF6606"/>
    <property type="match status" value="1"/>
</dbReference>
<evidence type="ECO:0000259" key="8">
    <source>
        <dbReference type="Pfam" id="PF12340"/>
    </source>
</evidence>
<dbReference type="GO" id="GO:0006508">
    <property type="term" value="P:proteolysis"/>
    <property type="evidence" value="ECO:0007669"/>
    <property type="project" value="UniProtKB-KW"/>
</dbReference>
<dbReference type="Proteomes" id="UP000651452">
    <property type="component" value="Unassembled WGS sequence"/>
</dbReference>
<evidence type="ECO:0000313" key="12">
    <source>
        <dbReference type="Proteomes" id="UP000651452"/>
    </source>
</evidence>
<reference evidence="11" key="1">
    <citation type="submission" date="2018-12" db="EMBL/GenBank/DDBJ databases">
        <authorList>
            <person name="Syme R.A."/>
            <person name="Farfan-Caceres L."/>
            <person name="Lichtenzveig J."/>
        </authorList>
    </citation>
    <scope>NUCLEOTIDE SEQUENCE</scope>
    <source>
        <strain evidence="11">Al4</strain>
    </source>
</reference>
<feature type="compositionally biased region" description="Acidic residues" evidence="7">
    <location>
        <begin position="3137"/>
        <end position="3157"/>
    </location>
</feature>
<sequence>MAPGQLPFHEQLYNHIALPRDVPGREDRNLRRIESALLTRLIDAAHILSSHVPPGDQQHVRALSNSLTACQSLNIDGTITKPALLRELRNLCPERMLILHVSAQNCGLLVYNHYTEANEHQVVFEAFEVTPTCEQVLATKNALLRDFPGCAVAVPHTTILEESFQDSLSSFLQQISTEYVTRFSSVTYKAAAPLPEIRDTSNPALVTGLLMTILEANGVAVSVPVLRKRVRDTVMFDQAHRPWRRSPFYLTVRVAMQRYLYKQHGADIGRLYYKTIMCLMLRQFLEDALKRIPFESVFFLRQKLGRRLAKLASDQAAVTGHVNPSIVSTLSSLELSFETTLRTTGGWLKATWRNYKSTHERFVPLLEPNIPTGALNLRLPNSYPALAQILANQSTYVNAAQRTPDELLGQYEKSAASVKPYMYAARSHIQISQHHTTIVEPAKHSDNSGDPRIVELSDAIHDYVHQIQTSPEGYPDQKSRMLLYLMELWVLMDKEAVACYPLLADYHPGFDSDLLDPIQLLALEDLVRVQQVQSHISKRHRTRHSMQCKTIFDDPSDDCFAVRYFDEYDTPGQLLRLEIESHADDQRTNKEAEWEEKSAVHTETIRRRDETTCVYDDVPHKYIPGITESKHRRPCEWHDLRDEARNIKIRIFEYPLPSYEPAAKAALFELRCPDSFAAYRNATWSILSTICSSSPATKLDRVTILRDYSQLQPYVNDSNCEITLASEKKAHLETHYASWSFPVELHDVIRTCGLKPRYYDSSSESWTGAHGKASLWHHFPPMLAIDSPYRVLQPTYSAWPTSNEIQASQADCPTDTNAHEFLAWQGLLVGTHSRWLDLIRELGSTNLNFSTDTTWVLIVRLVLQVGPASTNIDPRRDVHSALLDDSLCSRLLQQIQQRLNAIERNWREPVQMDILIILLLKVVSLSSSENIRQEGAALLLQARSATDLWRSELQTIVTSDAKMRPFAVSASLLCKRTLHTGPDVLLDPAALQQYIGASISLNYNLVEEFKYLPYKIRNAIIHDVLYSYENRELLRESILSNPDAFTNAVDRLWQIPQGYESIVSNSSTGTWWILLELKSTSGSRSHSYFVHYNYVYGTLLIDGQEMSTLPLTYRRNPLYRQIFKDRNPIVFPSPLQGMSWAVSEPMKSGQRVHLGFRKNILVVRAIQDDQLYEYIPPEVFGTPSLPDLPVPLIAGCYHWLNVRNGELEIRRQDMWISKPGNWWIQGLSYGQCQAVRRFGGPSETRLLDSSNNLVQRISKIFQSFEDHNYIVVFASRDGRIFIELKRLELSFFINESGLLYSPRLGALITQDQDAGTWYGLCSKIVIQSAANRRQKSILVPLHNDIQVTRDDIHVSVEISTGGDTYLKFDINEVLGRVDCPPEPKLLYTKALLHAYTSHVVSDPLTSRTGVEEAVRLLQTGLYQPWNPVGSADVALLQRLAELSPMRGYYPVNSRFMETVTWRPDLTVHIQDDRLRPYAEKILRRNASLLEFLPDAITQEQVSDDLVKPDPHLAVRATSRTYARQSQEDDMLHYARDRHATTAPRANTSKITRLLLEQQPSPTDSPSLLSLLHDAPVVGGYDKCFQKVLLTDLLAVDVKTEWGALTQRAMKCDLQDRYNLMFLMGPIAFSEDANLDLLHKLISFAMSPEIKALRPPQHAAYFHFRADGAPPSSYLVSFMEKAKVPFSAVGFKKRSQLVIAENHHEQYVEKSCEALACSIQTQWPRQEIDVAKLVHVDPAQLDVVRALEDLTPEWYRLTRNHELAMYLEQIQVLLDRLSTAHLGVPNPAATQNGLHVDALTISKPRKTYSSRDRYGDDLTLPRLLQKPIHRVNHQRGGAPSTNGTLLPKSLNTLQPSNLYGTLDRDNKKVFHVPRKTLATFSGTSVPEIRKLKAIVSDFRNNSSAVHSRYADEMDASIDALQLHVRDQQQAAQPVSRWINAENLRPAKDSVRTVVEEIRYALAVHDPQARWLQQVELWPKMTVTELLTELRSTSGNNFGAGTKEALVSLGVAVTKLQQMLRIQDAQKRYKDKQQHDEWANTGHTNWDPANHTDWLLLEIDGDIMLREEQVQVALATIAPASGKNSVLQLLMGKGKTSCILPMVAAVLANKQDLARIVIPRPLLLQSAQVMQAKLGGLVNREIMHIPFSRKTPCKMSLIRLFRRLHSQMRDHGGIMVSLPEHLLSFKLSGLQKLADGHLELSTAMVEMQDWLDVHTRDVLDECDVSLAIRMQLIYPSGSQTSVDGHPVRWQVIQFLLSRTYDFITAVQSRYPNSVEVVNRIGGGFPLIYFLRRDAEDYLIHLLVRDICKGNSPFLPCAKFPAAVQDDVAAYISSPSVRSELIRKITAFFKDKQRLLKIANLLRGLFVHRVFLSSLKKRWNVQYGLHPTRAPIAVPYLAKGVPSVAAEWGHPDVAILLTCLSFYYEGLTLTQFKQAFEELGKSDDPSMEYAKWVFPRAPLGLEDYTAINAEDGWQLIKLFQLIRLNASLVNFYLNNFVFPQYAKTFSVKLQASGWNLFPSQTNSSCRVTGFSGTNDTRHQLPMLIQQADLPELAHTNAEVPYYLMAERNRSYVRMNYASGQRWTELDLIRNLAKPLGVSKTRILIDAGAQVLEHANRDFAKAWLEEDTDAAAAVYFDDDHRAWVLYRTGSRTPLLASPFADNLERCVVYMDESHCRGTDLKLPVHGRAALTLGQHLTKDALVQAAMRLRLLGQTQSVTFYSPPEVHQSILDRLNRGPFFHPDSAAVLAWVFGQTCDVLQQQEPSYFAQALQYMQQKQARLSYPDYLTDDLSRSQFLAAMLMKEALLIKEMYQPGGSRRLGFSKVSCWDLSLQKDVKLLHDRQKQFQDDGSAVHASVLEEVEIEQERELEIEVEHEVENVREVQRPPRFRALEVTKLHADVEHFATFGKLVAGSSAYSPMFFALGRTALGSKRGVSPSMASNLWVSTQFSRTVDVCEPNDVYVRPTQWVVWSSISEKALLVSQEEANALIPILRSNSQSEGVHLIVYAAPVTRRMLHFNSLDYHATPSLPADFKAPTWLQVELGIFSGRLHLEWHEYAELLHYLGLKLDLSADPNAIPFSKKPLTFLHEWIDIRRKGQDFEHTPMGFITTGKPLTENHAFFQSSAHEAHADIRPRIARVGSGEDEQEEEDNGDSDHGEDEEFVPVVEHVDDSDSEDEGSSSEDEDFTDANEHVEEDKE</sequence>
<evidence type="ECO:0000256" key="6">
    <source>
        <dbReference type="ARBA" id="ARBA00022807"/>
    </source>
</evidence>
<gene>
    <name evidence="11" type="ORF">EKO04_004160</name>
</gene>
<evidence type="ECO:0000256" key="4">
    <source>
        <dbReference type="ARBA" id="ARBA00022786"/>
    </source>
</evidence>
<protein>
    <recommendedName>
        <fullName evidence="2">ubiquitinyl hydrolase 1</fullName>
        <ecNumber evidence="2">3.4.19.12</ecNumber>
    </recommendedName>
</protein>
<name>A0A8H7ML09_9PLEO</name>
<dbReference type="GO" id="GO:0004843">
    <property type="term" value="F:cysteine-type deubiquitinase activity"/>
    <property type="evidence" value="ECO:0007669"/>
    <property type="project" value="UniProtKB-EC"/>
</dbReference>
<organism evidence="11 12">
    <name type="scientific">Ascochyta lentis</name>
    <dbReference type="NCBI Taxonomy" id="205686"/>
    <lineage>
        <taxon>Eukaryota</taxon>
        <taxon>Fungi</taxon>
        <taxon>Dikarya</taxon>
        <taxon>Ascomycota</taxon>
        <taxon>Pezizomycotina</taxon>
        <taxon>Dothideomycetes</taxon>
        <taxon>Pleosporomycetidae</taxon>
        <taxon>Pleosporales</taxon>
        <taxon>Pleosporineae</taxon>
        <taxon>Didymellaceae</taxon>
        <taxon>Ascochyta</taxon>
    </lineage>
</organism>
<dbReference type="Pfam" id="PF12340">
    <property type="entry name" value="DUF3638"/>
    <property type="match status" value="1"/>
</dbReference>
<feature type="domain" description="DUF3645" evidence="9">
    <location>
        <begin position="2383"/>
        <end position="2415"/>
    </location>
</feature>
<evidence type="ECO:0000256" key="2">
    <source>
        <dbReference type="ARBA" id="ARBA00012759"/>
    </source>
</evidence>
<dbReference type="InterPro" id="IPR051346">
    <property type="entry name" value="OTU_Deubiquitinase"/>
</dbReference>
<feature type="domain" description="DUF6606" evidence="10">
    <location>
        <begin position="12"/>
        <end position="286"/>
    </location>
</feature>
<feature type="compositionally biased region" description="Basic and acidic residues" evidence="7">
    <location>
        <begin position="3184"/>
        <end position="3193"/>
    </location>
</feature>
<evidence type="ECO:0000259" key="9">
    <source>
        <dbReference type="Pfam" id="PF12359"/>
    </source>
</evidence>
<dbReference type="Pfam" id="PF12359">
    <property type="entry name" value="DUF3645"/>
    <property type="match status" value="1"/>
</dbReference>
<accession>A0A8H7ML09</accession>
<proteinExistence type="predicted"/>
<comment type="catalytic activity">
    <reaction evidence="1">
        <text>Thiol-dependent hydrolysis of ester, thioester, amide, peptide and isopeptide bonds formed by the C-terminal Gly of ubiquitin (a 76-residue protein attached to proteins as an intracellular targeting signal).</text>
        <dbReference type="EC" id="3.4.19.12"/>
    </reaction>
</comment>
<feature type="compositionally biased region" description="Acidic residues" evidence="7">
    <location>
        <begin position="3165"/>
        <end position="3183"/>
    </location>
</feature>
<dbReference type="PROSITE" id="PS50096">
    <property type="entry name" value="IQ"/>
    <property type="match status" value="1"/>
</dbReference>
<keyword evidence="5" id="KW-0378">Hydrolase</keyword>
<dbReference type="PANTHER" id="PTHR13367">
    <property type="entry name" value="UBIQUITIN THIOESTERASE"/>
    <property type="match status" value="1"/>
</dbReference>
<keyword evidence="4" id="KW-0833">Ubl conjugation pathway</keyword>
<keyword evidence="6" id="KW-0788">Thiol protease</keyword>
<dbReference type="EC" id="3.4.19.12" evidence="2"/>
<comment type="caution">
    <text evidence="11">The sequence shown here is derived from an EMBL/GenBank/DDBJ whole genome shotgun (WGS) entry which is preliminary data.</text>
</comment>
<evidence type="ECO:0000256" key="5">
    <source>
        <dbReference type="ARBA" id="ARBA00022801"/>
    </source>
</evidence>
<keyword evidence="3" id="KW-0645">Protease</keyword>
<dbReference type="PANTHER" id="PTHR13367:SF32">
    <property type="entry name" value="DUF6606 DOMAIN-CONTAINING PROTEIN"/>
    <property type="match status" value="1"/>
</dbReference>
<feature type="domain" description="DUF3638" evidence="8">
    <location>
        <begin position="2041"/>
        <end position="2263"/>
    </location>
</feature>
<dbReference type="InterPro" id="IPR022099">
    <property type="entry name" value="DUF3638"/>
</dbReference>
<keyword evidence="12" id="KW-1185">Reference proteome</keyword>
<dbReference type="EMBL" id="RZGK01000007">
    <property type="protein sequence ID" value="KAF9697837.1"/>
    <property type="molecule type" value="Genomic_DNA"/>
</dbReference>